<dbReference type="InterPro" id="IPR004481">
    <property type="entry name" value="K/Na/Ca-exchanger"/>
</dbReference>
<protein>
    <submittedName>
        <fullName evidence="8">Sodium:calcium antiporter</fullName>
    </submittedName>
    <submittedName>
        <fullName evidence="7">Sodium:proton exchanger</fullName>
    </submittedName>
</protein>
<reference evidence="12 13" key="2">
    <citation type="submission" date="2018-08" db="EMBL/GenBank/DDBJ databases">
        <title>A genome reference for cultivated species of the human gut microbiota.</title>
        <authorList>
            <person name="Zou Y."/>
            <person name="Xue W."/>
            <person name="Luo G."/>
        </authorList>
    </citation>
    <scope>NUCLEOTIDE SEQUENCE [LARGE SCALE GENOMIC DNA]</scope>
    <source>
        <strain evidence="9 13">AF17-27</strain>
        <strain evidence="10 14">AM36-3AA</strain>
        <strain evidence="8 12">OM07-13</strain>
    </source>
</reference>
<evidence type="ECO:0000256" key="3">
    <source>
        <dbReference type="ARBA" id="ARBA00022989"/>
    </source>
</evidence>
<feature type="domain" description="Sodium/calcium exchanger membrane region" evidence="6">
    <location>
        <begin position="170"/>
        <end position="308"/>
    </location>
</feature>
<evidence type="ECO:0000313" key="8">
    <source>
        <dbReference type="EMBL" id="RGM67493.1"/>
    </source>
</evidence>
<dbReference type="GO" id="GO:0008273">
    <property type="term" value="F:calcium, potassium:sodium antiporter activity"/>
    <property type="evidence" value="ECO:0007669"/>
    <property type="project" value="TreeGrafter"/>
</dbReference>
<dbReference type="Proteomes" id="UP000283765">
    <property type="component" value="Unassembled WGS sequence"/>
</dbReference>
<comment type="subcellular location">
    <subcellularLocation>
        <location evidence="1">Membrane</location>
        <topology evidence="1">Multi-pass membrane protein</topology>
    </subcellularLocation>
</comment>
<name>A0A2U2EFZ0_9FIRM</name>
<keyword evidence="4 5" id="KW-0472">Membrane</keyword>
<feature type="transmembrane region" description="Helical" evidence="5">
    <location>
        <begin position="238"/>
        <end position="259"/>
    </location>
</feature>
<organism evidence="7 11">
    <name type="scientific">Agathobacter rectalis</name>
    <dbReference type="NCBI Taxonomy" id="39491"/>
    <lineage>
        <taxon>Bacteria</taxon>
        <taxon>Bacillati</taxon>
        <taxon>Bacillota</taxon>
        <taxon>Clostridia</taxon>
        <taxon>Lachnospirales</taxon>
        <taxon>Lachnospiraceae</taxon>
        <taxon>Agathobacter</taxon>
    </lineage>
</organism>
<proteinExistence type="predicted"/>
<feature type="transmembrane region" description="Helical" evidence="5">
    <location>
        <begin position="170"/>
        <end position="192"/>
    </location>
</feature>
<dbReference type="PANTHER" id="PTHR10846:SF8">
    <property type="entry name" value="INNER MEMBRANE PROTEIN YRBG"/>
    <property type="match status" value="1"/>
</dbReference>
<evidence type="ECO:0000256" key="2">
    <source>
        <dbReference type="ARBA" id="ARBA00022692"/>
    </source>
</evidence>
<dbReference type="Gene3D" id="1.20.1420.30">
    <property type="entry name" value="NCX, central ion-binding region"/>
    <property type="match status" value="1"/>
</dbReference>
<dbReference type="RefSeq" id="WP_109258108.1">
    <property type="nucleotide sequence ID" value="NZ_JRFS01000017.1"/>
</dbReference>
<dbReference type="Proteomes" id="UP000260758">
    <property type="component" value="Unassembled WGS sequence"/>
</dbReference>
<dbReference type="NCBIfam" id="TIGR00367">
    <property type="entry name" value="calcium/sodium antiporter"/>
    <property type="match status" value="1"/>
</dbReference>
<dbReference type="EMBL" id="QRXR01000024">
    <property type="protein sequence ID" value="RGU21282.1"/>
    <property type="molecule type" value="Genomic_DNA"/>
</dbReference>
<feature type="transmembrane region" description="Helical" evidence="5">
    <location>
        <begin position="293"/>
        <end position="310"/>
    </location>
</feature>
<dbReference type="Proteomes" id="UP000245905">
    <property type="component" value="Unassembled WGS sequence"/>
</dbReference>
<dbReference type="EMBL" id="QSHU01000007">
    <property type="protein sequence ID" value="RHC39680.1"/>
    <property type="molecule type" value="Genomic_DNA"/>
</dbReference>
<dbReference type="AlphaFoldDB" id="A0A2U2EFZ0"/>
<dbReference type="Proteomes" id="UP000286104">
    <property type="component" value="Unassembled WGS sequence"/>
</dbReference>
<feature type="transmembrane region" description="Helical" evidence="5">
    <location>
        <begin position="128"/>
        <end position="149"/>
    </location>
</feature>
<evidence type="ECO:0000313" key="11">
    <source>
        <dbReference type="Proteomes" id="UP000245905"/>
    </source>
</evidence>
<reference evidence="7 11" key="1">
    <citation type="submission" date="2014-09" db="EMBL/GenBank/DDBJ databases">
        <title>Butyrate-producing bacteria isolated from human gut.</title>
        <authorList>
            <person name="Zhang Q."/>
            <person name="Zhao L."/>
        </authorList>
    </citation>
    <scope>NUCLEOTIDE SEQUENCE [LARGE SCALE GENOMIC DNA]</scope>
    <source>
        <strain evidence="7 11">R22</strain>
    </source>
</reference>
<feature type="transmembrane region" description="Helical" evidence="5">
    <location>
        <begin position="204"/>
        <end position="226"/>
    </location>
</feature>
<dbReference type="EMBL" id="JRFS01000017">
    <property type="protein sequence ID" value="PWE83435.1"/>
    <property type="molecule type" value="Genomic_DNA"/>
</dbReference>
<dbReference type="GO" id="GO:0005886">
    <property type="term" value="C:plasma membrane"/>
    <property type="evidence" value="ECO:0007669"/>
    <property type="project" value="TreeGrafter"/>
</dbReference>
<evidence type="ECO:0000313" key="10">
    <source>
        <dbReference type="EMBL" id="RHC39680.1"/>
    </source>
</evidence>
<dbReference type="Pfam" id="PF01699">
    <property type="entry name" value="Na_Ca_ex"/>
    <property type="match status" value="2"/>
</dbReference>
<evidence type="ECO:0000256" key="4">
    <source>
        <dbReference type="ARBA" id="ARBA00023136"/>
    </source>
</evidence>
<gene>
    <name evidence="10" type="ORF">DW848_06920</name>
    <name evidence="9" type="ORF">DWW89_12785</name>
    <name evidence="8" type="ORF">DXB99_16205</name>
    <name evidence="7" type="ORF">LD38_09720</name>
</gene>
<feature type="domain" description="Sodium/calcium exchanger membrane region" evidence="6">
    <location>
        <begin position="5"/>
        <end position="146"/>
    </location>
</feature>
<evidence type="ECO:0000313" key="14">
    <source>
        <dbReference type="Proteomes" id="UP000286104"/>
    </source>
</evidence>
<dbReference type="InterPro" id="IPR044880">
    <property type="entry name" value="NCX_ion-bd_dom_sf"/>
</dbReference>
<evidence type="ECO:0000313" key="7">
    <source>
        <dbReference type="EMBL" id="PWE83435.1"/>
    </source>
</evidence>
<evidence type="ECO:0000313" key="13">
    <source>
        <dbReference type="Proteomes" id="UP000283765"/>
    </source>
</evidence>
<accession>A0A2U2EFZ0</accession>
<keyword evidence="3 5" id="KW-1133">Transmembrane helix</keyword>
<evidence type="ECO:0000313" key="12">
    <source>
        <dbReference type="Proteomes" id="UP000260758"/>
    </source>
</evidence>
<dbReference type="EMBL" id="QSTP01000025">
    <property type="protein sequence ID" value="RGM67493.1"/>
    <property type="molecule type" value="Genomic_DNA"/>
</dbReference>
<comment type="caution">
    <text evidence="7">The sequence shown here is derived from an EMBL/GenBank/DDBJ whole genome shotgun (WGS) entry which is preliminary data.</text>
</comment>
<feature type="transmembrane region" description="Helical" evidence="5">
    <location>
        <begin position="265"/>
        <end position="281"/>
    </location>
</feature>
<feature type="transmembrane region" description="Helical" evidence="5">
    <location>
        <begin position="79"/>
        <end position="97"/>
    </location>
</feature>
<evidence type="ECO:0000313" key="9">
    <source>
        <dbReference type="EMBL" id="RGU21282.1"/>
    </source>
</evidence>
<dbReference type="InterPro" id="IPR004837">
    <property type="entry name" value="NaCa_Exmemb"/>
</dbReference>
<dbReference type="PANTHER" id="PTHR10846">
    <property type="entry name" value="SODIUM/POTASSIUM/CALCIUM EXCHANGER"/>
    <property type="match status" value="1"/>
</dbReference>
<evidence type="ECO:0000256" key="1">
    <source>
        <dbReference type="ARBA" id="ARBA00004141"/>
    </source>
</evidence>
<dbReference type="GO" id="GO:0006874">
    <property type="term" value="P:intracellular calcium ion homeostasis"/>
    <property type="evidence" value="ECO:0007669"/>
    <property type="project" value="TreeGrafter"/>
</dbReference>
<keyword evidence="2 5" id="KW-0812">Transmembrane</keyword>
<evidence type="ECO:0000256" key="5">
    <source>
        <dbReference type="SAM" id="Phobius"/>
    </source>
</evidence>
<evidence type="ECO:0000259" key="6">
    <source>
        <dbReference type="Pfam" id="PF01699"/>
    </source>
</evidence>
<dbReference type="GO" id="GO:0005262">
    <property type="term" value="F:calcium channel activity"/>
    <property type="evidence" value="ECO:0007669"/>
    <property type="project" value="TreeGrafter"/>
</dbReference>
<sequence length="311" mass="32724">MIFVAILLLVAGFVALVKGADVFVDGAAALAGKFGIPQLVIGLTIVAMGTSLPEAAVSITAGIKGNAGITVGNIVGSNILNILIILGVTALITNVAIQKTTFKYEIPYMLLITAVLLVMGMTGNEITFIEGVILWVLFIAYLLYLYFLAKKGNDSGDEQPVKLYPVWKCLLFIVLGGVCVVIGSQLVVNGATTIARACGMSERFIGLTIVAFGTSLPELVTSVSAARKGNAGIAIGNIVGSNIFNILFVIGTVALICPVPFESRFVIDTVVAILCGVLLWGGTIRHKELRKPCGVVMLLCYAAYFVYLAAM</sequence>